<dbReference type="Pfam" id="PF00953">
    <property type="entry name" value="Glycos_transf_4"/>
    <property type="match status" value="1"/>
</dbReference>
<organism evidence="10 11">
    <name type="scientific">Candidatus Stercoripulliclostridium merdipullorum</name>
    <dbReference type="NCBI Taxonomy" id="2840952"/>
    <lineage>
        <taxon>Bacteria</taxon>
        <taxon>Bacillati</taxon>
        <taxon>Bacillota</taxon>
        <taxon>Clostridia</taxon>
        <taxon>Eubacteriales</taxon>
        <taxon>Candidatus Stercoripulliclostridium</taxon>
    </lineage>
</organism>
<name>A0A9D1NBM6_9FIRM</name>
<comment type="similarity">
    <text evidence="2 7">Belongs to the glycosyltransferase 4 family. MraY subfamily.</text>
</comment>
<evidence type="ECO:0000256" key="8">
    <source>
        <dbReference type="NCBIfam" id="TIGR00445"/>
    </source>
</evidence>
<feature type="transmembrane region" description="Helical" evidence="7">
    <location>
        <begin position="12"/>
        <end position="37"/>
    </location>
</feature>
<feature type="transmembrane region" description="Helical" evidence="7">
    <location>
        <begin position="218"/>
        <end position="239"/>
    </location>
</feature>
<evidence type="ECO:0000256" key="3">
    <source>
        <dbReference type="ARBA" id="ARBA00022679"/>
    </source>
</evidence>
<feature type="binding site" evidence="9">
    <location>
        <position position="177"/>
    </location>
    <ligand>
        <name>Mg(2+)</name>
        <dbReference type="ChEBI" id="CHEBI:18420"/>
    </ligand>
</feature>
<keyword evidence="7" id="KW-1003">Cell membrane</keyword>
<feature type="transmembrane region" description="Helical" evidence="7">
    <location>
        <begin position="118"/>
        <end position="137"/>
    </location>
</feature>
<feature type="transmembrane region" description="Helical" evidence="7">
    <location>
        <begin position="157"/>
        <end position="178"/>
    </location>
</feature>
<comment type="function">
    <text evidence="7">Catalyzes the initial step of the lipid cycle reactions in the biosynthesis of the cell wall peptidoglycan: transfers peptidoglycan precursor phospho-MurNAc-pentapeptide from UDP-MurNAc-pentapeptide onto the lipid carrier undecaprenyl phosphate, yielding undecaprenyl-pyrophosphoryl-MurNAc-pentapeptide, known as lipid I.</text>
</comment>
<feature type="transmembrane region" description="Helical" evidence="7">
    <location>
        <begin position="246"/>
        <end position="267"/>
    </location>
</feature>
<comment type="pathway">
    <text evidence="7">Cell wall biogenesis; peptidoglycan biosynthesis.</text>
</comment>
<dbReference type="PANTHER" id="PTHR22926">
    <property type="entry name" value="PHOSPHO-N-ACETYLMURAMOYL-PENTAPEPTIDE-TRANSFERASE"/>
    <property type="match status" value="1"/>
</dbReference>
<dbReference type="InterPro" id="IPR003524">
    <property type="entry name" value="PNAcMuramoyl-5peptid_Trfase"/>
</dbReference>
<evidence type="ECO:0000256" key="5">
    <source>
        <dbReference type="ARBA" id="ARBA00022989"/>
    </source>
</evidence>
<feature type="transmembrane region" description="Helical" evidence="7">
    <location>
        <begin position="273"/>
        <end position="295"/>
    </location>
</feature>
<gene>
    <name evidence="7" type="primary">mraY</name>
    <name evidence="10" type="ORF">IAB14_03265</name>
</gene>
<keyword evidence="7" id="KW-0573">Peptidoglycan synthesis</keyword>
<dbReference type="EC" id="2.7.8.13" evidence="7 8"/>
<feature type="transmembrane region" description="Helical" evidence="7">
    <location>
        <begin position="322"/>
        <end position="340"/>
    </location>
</feature>
<protein>
    <recommendedName>
        <fullName evidence="7 8">Phospho-N-acetylmuramoyl-pentapeptide-transferase</fullName>
        <ecNumber evidence="7 8">2.7.8.13</ecNumber>
    </recommendedName>
    <alternativeName>
        <fullName evidence="7">UDP-MurNAc-pentapeptide phosphotransferase</fullName>
    </alternativeName>
</protein>
<dbReference type="AlphaFoldDB" id="A0A9D1NBM6"/>
<dbReference type="CDD" id="cd06852">
    <property type="entry name" value="GT_MraY"/>
    <property type="match status" value="1"/>
</dbReference>
<evidence type="ECO:0000313" key="11">
    <source>
        <dbReference type="Proteomes" id="UP000886891"/>
    </source>
</evidence>
<evidence type="ECO:0000256" key="6">
    <source>
        <dbReference type="ARBA" id="ARBA00023136"/>
    </source>
</evidence>
<dbReference type="GO" id="GO:0005886">
    <property type="term" value="C:plasma membrane"/>
    <property type="evidence" value="ECO:0007669"/>
    <property type="project" value="UniProtKB-SubCell"/>
</dbReference>
<evidence type="ECO:0000313" key="10">
    <source>
        <dbReference type="EMBL" id="HIV00119.1"/>
    </source>
</evidence>
<dbReference type="HAMAP" id="MF_00038">
    <property type="entry name" value="MraY"/>
    <property type="match status" value="1"/>
</dbReference>
<comment type="subcellular location">
    <subcellularLocation>
        <location evidence="7">Cell membrane</location>
        <topology evidence="7">Multi-pass membrane protein</topology>
    </subcellularLocation>
    <subcellularLocation>
        <location evidence="1">Membrane</location>
        <topology evidence="1">Multi-pass membrane protein</topology>
    </subcellularLocation>
</comment>
<feature type="transmembrane region" description="Helical" evidence="7">
    <location>
        <begin position="87"/>
        <end position="106"/>
    </location>
</feature>
<comment type="catalytic activity">
    <reaction evidence="7">
        <text>UDP-N-acetyl-alpha-D-muramoyl-L-alanyl-gamma-D-glutamyl-meso-2,6-diaminopimeloyl-D-alanyl-D-alanine + di-trans,octa-cis-undecaprenyl phosphate = di-trans,octa-cis-undecaprenyl diphospho-N-acetyl-alpha-D-muramoyl-L-alanyl-D-glutamyl-meso-2,6-diaminopimeloyl-D-alanyl-D-alanine + UMP</text>
        <dbReference type="Rhea" id="RHEA:28386"/>
        <dbReference type="ChEBI" id="CHEBI:57865"/>
        <dbReference type="ChEBI" id="CHEBI:60392"/>
        <dbReference type="ChEBI" id="CHEBI:61386"/>
        <dbReference type="ChEBI" id="CHEBI:61387"/>
        <dbReference type="EC" id="2.7.8.13"/>
    </reaction>
</comment>
<dbReference type="GO" id="GO:0071555">
    <property type="term" value="P:cell wall organization"/>
    <property type="evidence" value="ECO:0007669"/>
    <property type="project" value="UniProtKB-KW"/>
</dbReference>
<dbReference type="GO" id="GO:0046872">
    <property type="term" value="F:metal ion binding"/>
    <property type="evidence" value="ECO:0007669"/>
    <property type="project" value="UniProtKB-KW"/>
</dbReference>
<keyword evidence="6 7" id="KW-0472">Membrane</keyword>
<evidence type="ECO:0000256" key="2">
    <source>
        <dbReference type="ARBA" id="ARBA00005583"/>
    </source>
</evidence>
<feature type="binding site" evidence="9">
    <location>
        <position position="251"/>
    </location>
    <ligand>
        <name>Mg(2+)</name>
        <dbReference type="ChEBI" id="CHEBI:18420"/>
    </ligand>
</feature>
<proteinExistence type="inferred from homology"/>
<reference evidence="10" key="1">
    <citation type="submission" date="2020-10" db="EMBL/GenBank/DDBJ databases">
        <authorList>
            <person name="Gilroy R."/>
        </authorList>
    </citation>
    <scope>NUCLEOTIDE SEQUENCE</scope>
    <source>
        <strain evidence="10">23406</strain>
    </source>
</reference>
<evidence type="ECO:0000256" key="4">
    <source>
        <dbReference type="ARBA" id="ARBA00022692"/>
    </source>
</evidence>
<comment type="caution">
    <text evidence="10">The sequence shown here is derived from an EMBL/GenBank/DDBJ whole genome shotgun (WGS) entry which is preliminary data.</text>
</comment>
<keyword evidence="3 7" id="KW-0808">Transferase</keyword>
<dbReference type="NCBIfam" id="TIGR00445">
    <property type="entry name" value="mraY"/>
    <property type="match status" value="1"/>
</dbReference>
<reference evidence="10" key="2">
    <citation type="journal article" date="2021" name="PeerJ">
        <title>Extensive microbial diversity within the chicken gut microbiome revealed by metagenomics and culture.</title>
        <authorList>
            <person name="Gilroy R."/>
            <person name="Ravi A."/>
            <person name="Getino M."/>
            <person name="Pursley I."/>
            <person name="Horton D.L."/>
            <person name="Alikhan N.F."/>
            <person name="Baker D."/>
            <person name="Gharbi K."/>
            <person name="Hall N."/>
            <person name="Watson M."/>
            <person name="Adriaenssens E.M."/>
            <person name="Foster-Nyarko E."/>
            <person name="Jarju S."/>
            <person name="Secka A."/>
            <person name="Antonio M."/>
            <person name="Oren A."/>
            <person name="Chaudhuri R.R."/>
            <person name="La Ragione R."/>
            <person name="Hildebrand F."/>
            <person name="Pallen M.J."/>
        </authorList>
    </citation>
    <scope>NUCLEOTIDE SEQUENCE</scope>
    <source>
        <strain evidence="10">23406</strain>
    </source>
</reference>
<keyword evidence="7" id="KW-0133">Cell shape</keyword>
<dbReference type="EMBL" id="DVOH01000022">
    <property type="protein sequence ID" value="HIV00119.1"/>
    <property type="molecule type" value="Genomic_DNA"/>
</dbReference>
<dbReference type="GO" id="GO:0008963">
    <property type="term" value="F:phospho-N-acetylmuramoyl-pentapeptide-transferase activity"/>
    <property type="evidence" value="ECO:0007669"/>
    <property type="project" value="UniProtKB-UniRule"/>
</dbReference>
<dbReference type="GO" id="GO:0008360">
    <property type="term" value="P:regulation of cell shape"/>
    <property type="evidence" value="ECO:0007669"/>
    <property type="project" value="UniProtKB-KW"/>
</dbReference>
<keyword evidence="7 9" id="KW-0479">Metal-binding</keyword>
<keyword evidence="4 7" id="KW-0812">Transmembrane</keyword>
<evidence type="ECO:0000256" key="9">
    <source>
        <dbReference type="PIRSR" id="PIRSR600715-1"/>
    </source>
</evidence>
<dbReference type="Proteomes" id="UP000886891">
    <property type="component" value="Unassembled WGS sequence"/>
</dbReference>
<evidence type="ECO:0000256" key="7">
    <source>
        <dbReference type="HAMAP-Rule" id="MF_00038"/>
    </source>
</evidence>
<keyword evidence="7 9" id="KW-0460">Magnesium</keyword>
<dbReference type="GO" id="GO:0051301">
    <property type="term" value="P:cell division"/>
    <property type="evidence" value="ECO:0007669"/>
    <property type="project" value="UniProtKB-KW"/>
</dbReference>
<dbReference type="InterPro" id="IPR018480">
    <property type="entry name" value="PNAcMuramoyl-5peptid_Trfase_CS"/>
</dbReference>
<keyword evidence="7" id="KW-0131">Cell cycle</keyword>
<keyword evidence="7" id="KW-0132">Cell division</keyword>
<feature type="transmembrane region" description="Helical" evidence="7">
    <location>
        <begin position="185"/>
        <end position="206"/>
    </location>
</feature>
<dbReference type="PROSITE" id="PS01348">
    <property type="entry name" value="MRAY_2"/>
    <property type="match status" value="1"/>
</dbReference>
<keyword evidence="7" id="KW-0961">Cell wall biogenesis/degradation</keyword>
<comment type="cofactor">
    <cofactor evidence="7 9">
        <name>Mg(2+)</name>
        <dbReference type="ChEBI" id="CHEBI:18420"/>
    </cofactor>
</comment>
<sequence length="341" mass="36418">MDQTLQPLSTGAGVMLIAAVTAFFVGMVLAPAVIGLMRRLKAGQTILSYVDQHRDKQGIPTCGGWIFLIASTVATLAFGGWKSRMCLVALAVFFAYGVIGFLDDFIKIRFHRNLGLRAYQKILSQLAVAVIAALFAAKHLYVGTTITLPLVGTQWEMGYLFYPFAVIVFLAMSNGVNLTDGLDGLAATTGSVYMIGYGGIFLLAFLEAAESGDVLLQAELRGMLLFLGAIVGGLGAFLWHNAPKATVFMGDTGSLALGGAAAAVAIFSRNPLISILIGIMFVVSCISVIVQVIVFKLRKKRVFLMAPFHHHLELKGFAESKIVAFYGLATAVATAVAWLIV</sequence>
<accession>A0A9D1NBM6</accession>
<dbReference type="PANTHER" id="PTHR22926:SF5">
    <property type="entry name" value="PHOSPHO-N-ACETYLMURAMOYL-PENTAPEPTIDE-TRANSFERASE HOMOLOG"/>
    <property type="match status" value="1"/>
</dbReference>
<dbReference type="GO" id="GO:0009252">
    <property type="term" value="P:peptidoglycan biosynthetic process"/>
    <property type="evidence" value="ECO:0007669"/>
    <property type="project" value="UniProtKB-UniRule"/>
</dbReference>
<keyword evidence="5 7" id="KW-1133">Transmembrane helix</keyword>
<evidence type="ECO:0000256" key="1">
    <source>
        <dbReference type="ARBA" id="ARBA00004141"/>
    </source>
</evidence>
<feature type="transmembrane region" description="Helical" evidence="7">
    <location>
        <begin position="58"/>
        <end position="81"/>
    </location>
</feature>
<dbReference type="InterPro" id="IPR000715">
    <property type="entry name" value="Glycosyl_transferase_4"/>
</dbReference>